<sequence length="213" mass="24866">MANMFYSDLSARFPLHIIATGAEAVNRELMAWTIPPFSDFSGLFTSNFYSGQCLWMGTNVSYGHGTNRPFEQFGAPWMEPLFDYPQRQGFRNWNDPESPVAHPGLHVRWTRFEPSYGIHSGLICFGFQLMFIPGAPYHALNHALQLLRFIHETCPEFTTEGLNRYLEDATLMNYVLGRIDWDDTREYIKAEEQKWLRKSKKYTLYGDEPFRIK</sequence>
<dbReference type="AlphaFoldDB" id="A0A173DXN2"/>
<dbReference type="GO" id="GO:0033922">
    <property type="term" value="F:peptidoglycan beta-N-acetylmuramidase activity"/>
    <property type="evidence" value="ECO:0007669"/>
    <property type="project" value="InterPro"/>
</dbReference>
<evidence type="ECO:0000259" key="1">
    <source>
        <dbReference type="Pfam" id="PF20732"/>
    </source>
</evidence>
<dbReference type="EMBL" id="KU952095">
    <property type="protein sequence ID" value="ANG65682.1"/>
    <property type="molecule type" value="Genomic_DNA"/>
</dbReference>
<gene>
    <name evidence="2" type="primary">G1_40</name>
</gene>
<proteinExistence type="predicted"/>
<evidence type="ECO:0000313" key="2">
    <source>
        <dbReference type="EMBL" id="ANG65682.1"/>
    </source>
</evidence>
<dbReference type="PANTHER" id="PTHR42915">
    <property type="entry name" value="HYPOTHETICAL 460 KDA PROTEIN IN FEUA-SIGW INTERGENIC REGION [PRECURSOR]"/>
    <property type="match status" value="1"/>
</dbReference>
<dbReference type="Pfam" id="PF20732">
    <property type="entry name" value="NamZ_C"/>
    <property type="match status" value="1"/>
</dbReference>
<organism evidence="2">
    <name type="scientific">uncultured bacterium G1</name>
    <dbReference type="NCBI Taxonomy" id="1821258"/>
    <lineage>
        <taxon>Bacteria</taxon>
        <taxon>environmental samples</taxon>
    </lineage>
</organism>
<protein>
    <recommendedName>
        <fullName evidence="1">Peptidoglycan beta-N-acetylmuramidase NamZ C-terminal domain-containing protein</fullName>
    </recommendedName>
</protein>
<dbReference type="InterPro" id="IPR048503">
    <property type="entry name" value="NamZ_C"/>
</dbReference>
<accession>A0A173DXN2</accession>
<dbReference type="InterPro" id="IPR008302">
    <property type="entry name" value="NamZ"/>
</dbReference>
<reference evidence="2" key="1">
    <citation type="submission" date="2016-03" db="EMBL/GenBank/DDBJ databases">
        <title>Improved glycerol to ethanol conversion by E. coli using a metagenomic fragment isolated from an anaerobic reactor.</title>
        <authorList>
            <person name="Loaces I."/>
            <person name="Rodriguez C."/>
            <person name="Amarelle V."/>
            <person name="Fabiano E."/>
            <person name="Noya F."/>
        </authorList>
    </citation>
    <scope>NUCLEOTIDE SEQUENCE</scope>
</reference>
<feature type="domain" description="Peptidoglycan beta-N-acetylmuramidase NamZ C-terminal" evidence="1">
    <location>
        <begin position="48"/>
        <end position="205"/>
    </location>
</feature>
<dbReference type="Gene3D" id="3.90.1150.140">
    <property type="match status" value="1"/>
</dbReference>
<name>A0A173DXN2_9BACT</name>
<dbReference type="PANTHER" id="PTHR42915:SF1">
    <property type="entry name" value="PEPTIDOGLYCAN BETA-N-ACETYLMURAMIDASE NAMZ"/>
    <property type="match status" value="1"/>
</dbReference>